<dbReference type="Proteomes" id="UP000600101">
    <property type="component" value="Unassembled WGS sequence"/>
</dbReference>
<dbReference type="AlphaFoldDB" id="A0A9X0UG76"/>
<comment type="caution">
    <text evidence="1">The sequence shown here is derived from an EMBL/GenBank/DDBJ whole genome shotgun (WGS) entry which is preliminary data.</text>
</comment>
<proteinExistence type="predicted"/>
<protein>
    <recommendedName>
        <fullName evidence="3">Capsular polysaccharide biosynthesis protein</fullName>
    </recommendedName>
</protein>
<dbReference type="CDD" id="cd16440">
    <property type="entry name" value="beta_Kdo_transferase_KpsC_1"/>
    <property type="match status" value="1"/>
</dbReference>
<sequence>MNHFVPLDQQPVSAVASRHVAPTGSGGASETLWGHPAPAACPLQDNLRIGLLSKKVAQIPDLNGFFPAASKLVLFPSDPATIDVAAGWGRKISGTRAKSYAERVNKPLLLLEDGFVRSFGLGVHGARPLSIVIDDIGIHFDATAPSRLEALLQDGGWEGRELLSRAKACIASLRRLQISKYNVGAAPSPELAASIRDPFVLVVDQTMGDASIELGLAGPHSFTAMLHAARRENPGKRVLVRTHPDVMSGHRSGYLTQLAAEIDAELVSEPVNPWALVERADRVYTVTSQLGFEALMAGKSVRCFGMPFYAGWGATEDEFQCVRRTRSRSVEEIFAAAYLLYARYVDPFTGTATTLEHTIDTIARWRSLIGNGPAVCLGFSGWKRGNIRRLLGHGGTPVLFRRSAKRAVKAAARINGQVVVWASREPGDLALRAAQAAVPVARMEDGFLRSVGLGAALIPALSYVLDRRGMHYDPAKTSDLEALVQAGGFEPALLARARALADTIITARVTKYNVGPTEVRRFSPIGVPARSMRWSRRSPMASGRSSAIWDSSNILRDAPQCRL</sequence>
<name>A0A9X0UG76_9PROT</name>
<organism evidence="1 2">
    <name type="scientific">Siccirubricoccus deserti</name>
    <dbReference type="NCBI Taxonomy" id="2013562"/>
    <lineage>
        <taxon>Bacteria</taxon>
        <taxon>Pseudomonadati</taxon>
        <taxon>Pseudomonadota</taxon>
        <taxon>Alphaproteobacteria</taxon>
        <taxon>Acetobacterales</taxon>
        <taxon>Roseomonadaceae</taxon>
        <taxon>Siccirubricoccus</taxon>
    </lineage>
</organism>
<dbReference type="InterPro" id="IPR007833">
    <property type="entry name" value="Capsule_polysaccharide_synth"/>
</dbReference>
<dbReference type="EMBL" id="JACOMF010000006">
    <property type="protein sequence ID" value="MBC4015085.1"/>
    <property type="molecule type" value="Genomic_DNA"/>
</dbReference>
<evidence type="ECO:0000313" key="1">
    <source>
        <dbReference type="EMBL" id="MBC4015085.1"/>
    </source>
</evidence>
<dbReference type="GO" id="GO:0000271">
    <property type="term" value="P:polysaccharide biosynthetic process"/>
    <property type="evidence" value="ECO:0007669"/>
    <property type="project" value="InterPro"/>
</dbReference>
<dbReference type="GO" id="GO:0015774">
    <property type="term" value="P:polysaccharide transport"/>
    <property type="evidence" value="ECO:0007669"/>
    <property type="project" value="InterPro"/>
</dbReference>
<evidence type="ECO:0000313" key="2">
    <source>
        <dbReference type="Proteomes" id="UP000600101"/>
    </source>
</evidence>
<evidence type="ECO:0008006" key="3">
    <source>
        <dbReference type="Google" id="ProtNLM"/>
    </source>
</evidence>
<dbReference type="Pfam" id="PF05159">
    <property type="entry name" value="Capsule_synth"/>
    <property type="match status" value="3"/>
</dbReference>
<reference evidence="1" key="1">
    <citation type="submission" date="2020-08" db="EMBL/GenBank/DDBJ databases">
        <authorList>
            <person name="Hu Y."/>
            <person name="Nguyen S.V."/>
            <person name="Li F."/>
            <person name="Fanning S."/>
        </authorList>
    </citation>
    <scope>NUCLEOTIDE SEQUENCE</scope>
    <source>
        <strain evidence="1">SYSU D8009</strain>
    </source>
</reference>
<gene>
    <name evidence="1" type="ORF">H7965_07075</name>
</gene>
<keyword evidence="2" id="KW-1185">Reference proteome</keyword>
<dbReference type="RefSeq" id="WP_186769864.1">
    <property type="nucleotide sequence ID" value="NZ_JACOMF010000006.1"/>
</dbReference>
<accession>A0A9X0UG76</accession>